<feature type="domain" description="Endonuclease/exonuclease/phosphatase" evidence="6">
    <location>
        <begin position="5"/>
        <end position="262"/>
    </location>
</feature>
<protein>
    <submittedName>
        <fullName evidence="7">Exodeoxyribonuclease III</fullName>
    </submittedName>
</protein>
<comment type="similarity">
    <text evidence="2">Belongs to the DNA repair enzymes AP/ExoA family.</text>
</comment>
<evidence type="ECO:0000259" key="6">
    <source>
        <dbReference type="Pfam" id="PF03372"/>
    </source>
</evidence>
<evidence type="ECO:0000256" key="3">
    <source>
        <dbReference type="ARBA" id="ARBA00022723"/>
    </source>
</evidence>
<dbReference type="PROSITE" id="PS51435">
    <property type="entry name" value="AP_NUCLEASE_F1_4"/>
    <property type="match status" value="1"/>
</dbReference>
<dbReference type="Proteomes" id="UP001500190">
    <property type="component" value="Unassembled WGS sequence"/>
</dbReference>
<keyword evidence="5" id="KW-0460">Magnesium</keyword>
<dbReference type="NCBIfam" id="TIGR00633">
    <property type="entry name" value="xth"/>
    <property type="match status" value="1"/>
</dbReference>
<evidence type="ECO:0000256" key="5">
    <source>
        <dbReference type="ARBA" id="ARBA00022842"/>
    </source>
</evidence>
<evidence type="ECO:0000256" key="1">
    <source>
        <dbReference type="ARBA" id="ARBA00001946"/>
    </source>
</evidence>
<evidence type="ECO:0000313" key="8">
    <source>
        <dbReference type="Proteomes" id="UP001500190"/>
    </source>
</evidence>
<dbReference type="InterPro" id="IPR037493">
    <property type="entry name" value="ExoIII-like"/>
</dbReference>
<comment type="cofactor">
    <cofactor evidence="1">
        <name>Mg(2+)</name>
        <dbReference type="ChEBI" id="CHEBI:18420"/>
    </cofactor>
</comment>
<dbReference type="Pfam" id="PF03372">
    <property type="entry name" value="Exo_endo_phos"/>
    <property type="match status" value="1"/>
</dbReference>
<proteinExistence type="inferred from homology"/>
<comment type="caution">
    <text evidence="7">The sequence shown here is derived from an EMBL/GenBank/DDBJ whole genome shotgun (WGS) entry which is preliminary data.</text>
</comment>
<gene>
    <name evidence="7" type="ORF">GCM10009742_51400</name>
</gene>
<accession>A0ABN2E6F2</accession>
<dbReference type="InterPro" id="IPR005135">
    <property type="entry name" value="Endo/exonuclease/phosphatase"/>
</dbReference>
<dbReference type="InterPro" id="IPR004808">
    <property type="entry name" value="AP_endonuc_1"/>
</dbReference>
<dbReference type="RefSeq" id="WP_344195696.1">
    <property type="nucleotide sequence ID" value="NZ_BAAAND010000008.1"/>
</dbReference>
<reference evidence="7 8" key="1">
    <citation type="journal article" date="2019" name="Int. J. Syst. Evol. Microbiol.">
        <title>The Global Catalogue of Microorganisms (GCM) 10K type strain sequencing project: providing services to taxonomists for standard genome sequencing and annotation.</title>
        <authorList>
            <consortium name="The Broad Institute Genomics Platform"/>
            <consortium name="The Broad Institute Genome Sequencing Center for Infectious Disease"/>
            <person name="Wu L."/>
            <person name="Ma J."/>
        </authorList>
    </citation>
    <scope>NUCLEOTIDE SEQUENCE [LARGE SCALE GENOMIC DNA]</scope>
    <source>
        <strain evidence="7 8">JCM 14304</strain>
    </source>
</reference>
<keyword evidence="3" id="KW-0479">Metal-binding</keyword>
<evidence type="ECO:0000256" key="2">
    <source>
        <dbReference type="ARBA" id="ARBA00007092"/>
    </source>
</evidence>
<dbReference type="SUPFAM" id="SSF56219">
    <property type="entry name" value="DNase I-like"/>
    <property type="match status" value="1"/>
</dbReference>
<dbReference type="Gene3D" id="3.60.10.10">
    <property type="entry name" value="Endonuclease/exonuclease/phosphatase"/>
    <property type="match status" value="1"/>
</dbReference>
<dbReference type="EMBL" id="BAAAND010000008">
    <property type="protein sequence ID" value="GAA1597881.1"/>
    <property type="molecule type" value="Genomic_DNA"/>
</dbReference>
<organism evidence="7 8">
    <name type="scientific">Kribbella karoonensis</name>
    <dbReference type="NCBI Taxonomy" id="324851"/>
    <lineage>
        <taxon>Bacteria</taxon>
        <taxon>Bacillati</taxon>
        <taxon>Actinomycetota</taxon>
        <taxon>Actinomycetes</taxon>
        <taxon>Propionibacteriales</taxon>
        <taxon>Kribbellaceae</taxon>
        <taxon>Kribbella</taxon>
    </lineage>
</organism>
<keyword evidence="8" id="KW-1185">Reference proteome</keyword>
<dbReference type="PANTHER" id="PTHR43250:SF2">
    <property type="entry name" value="EXODEOXYRIBONUCLEASE III"/>
    <property type="match status" value="1"/>
</dbReference>
<evidence type="ECO:0000313" key="7">
    <source>
        <dbReference type="EMBL" id="GAA1597881.1"/>
    </source>
</evidence>
<name>A0ABN2E6F2_9ACTN</name>
<sequence>MLTVATVNVNGIRAAFRRGMGPWLEDVDPDLLLMQEVRAPDDVLRELLCGDKNGDWNIAHAEPAIDGHKGRAGVAVASRRPIKDERGEIGPARFDGTGRWVEADVILDDGSVLTAVSTYVFTGEFETPPRQEEKYAFLDAITARLSELRADGRHVLMCGDLNIAHREEDLKAWKANRKKSGFLPEERAWLDRLFEAGWVDLGRRFGGDGPGPYSWWSWRGKAFDNDAGWRIDYQIASPGLAATASACVVHRAPTYAERWSDHAPVVATYDL</sequence>
<keyword evidence="4" id="KW-0378">Hydrolase</keyword>
<evidence type="ECO:0000256" key="4">
    <source>
        <dbReference type="ARBA" id="ARBA00022801"/>
    </source>
</evidence>
<dbReference type="PANTHER" id="PTHR43250">
    <property type="entry name" value="EXODEOXYRIBONUCLEASE III"/>
    <property type="match status" value="1"/>
</dbReference>
<dbReference type="InterPro" id="IPR036691">
    <property type="entry name" value="Endo/exonu/phosph_ase_sf"/>
</dbReference>